<reference evidence="1" key="1">
    <citation type="journal article" date="2014" name="Int. J. Syst. Evol. Microbiol.">
        <title>Complete genome sequence of Corynebacterium casei LMG S-19264T (=DSM 44701T), isolated from a smear-ripened cheese.</title>
        <authorList>
            <consortium name="US DOE Joint Genome Institute (JGI-PGF)"/>
            <person name="Walter F."/>
            <person name="Albersmeier A."/>
            <person name="Kalinowski J."/>
            <person name="Ruckert C."/>
        </authorList>
    </citation>
    <scope>NUCLEOTIDE SEQUENCE</scope>
    <source>
        <strain evidence="1">CGMCC 1.12360</strain>
    </source>
</reference>
<name>A0A8J2ZQ41_9BACI</name>
<reference evidence="1" key="2">
    <citation type="submission" date="2020-09" db="EMBL/GenBank/DDBJ databases">
        <authorList>
            <person name="Sun Q."/>
            <person name="Zhou Y."/>
        </authorList>
    </citation>
    <scope>NUCLEOTIDE SEQUENCE</scope>
    <source>
        <strain evidence="1">CGMCC 1.12360</strain>
    </source>
</reference>
<gene>
    <name evidence="1" type="ORF">GCM10010978_10530</name>
</gene>
<dbReference type="RefSeq" id="WP_188391333.1">
    <property type="nucleotide sequence ID" value="NZ_BMEV01000014.1"/>
</dbReference>
<dbReference type="EMBL" id="BMEV01000014">
    <property type="protein sequence ID" value="GGH73056.1"/>
    <property type="molecule type" value="Genomic_DNA"/>
</dbReference>
<evidence type="ECO:0000313" key="2">
    <source>
        <dbReference type="Proteomes" id="UP000602050"/>
    </source>
</evidence>
<sequence length="117" mass="13346">MKAKNDHQHVYDLCKQHMHAYVLAETTDGTQFDGIITGLDDEYVYFAVPVDPYSDAAYQGNDYRKFGYGYGFGNPWYGPGYYPGYGFCYGFGRPPRRFTRLILPLAALAAISTLPWY</sequence>
<organism evidence="1 2">
    <name type="scientific">Compostibacillus humi</name>
    <dbReference type="NCBI Taxonomy" id="1245525"/>
    <lineage>
        <taxon>Bacteria</taxon>
        <taxon>Bacillati</taxon>
        <taxon>Bacillota</taxon>
        <taxon>Bacilli</taxon>
        <taxon>Bacillales</taxon>
        <taxon>Bacillaceae</taxon>
        <taxon>Compostibacillus</taxon>
    </lineage>
</organism>
<protein>
    <submittedName>
        <fullName evidence="1">Uncharacterized protein</fullName>
    </submittedName>
</protein>
<keyword evidence="2" id="KW-1185">Reference proteome</keyword>
<comment type="caution">
    <text evidence="1">The sequence shown here is derived from an EMBL/GenBank/DDBJ whole genome shotgun (WGS) entry which is preliminary data.</text>
</comment>
<accession>A0A8J2ZQ41</accession>
<dbReference type="Proteomes" id="UP000602050">
    <property type="component" value="Unassembled WGS sequence"/>
</dbReference>
<evidence type="ECO:0000313" key="1">
    <source>
        <dbReference type="EMBL" id="GGH73056.1"/>
    </source>
</evidence>
<proteinExistence type="predicted"/>
<dbReference type="AlphaFoldDB" id="A0A8J2ZQ41"/>